<proteinExistence type="predicted"/>
<protein>
    <submittedName>
        <fullName evidence="2">Uncharacterized protein</fullName>
    </submittedName>
</protein>
<evidence type="ECO:0000256" key="1">
    <source>
        <dbReference type="SAM" id="MobiDB-lite"/>
    </source>
</evidence>
<feature type="region of interest" description="Disordered" evidence="1">
    <location>
        <begin position="54"/>
        <end position="78"/>
    </location>
</feature>
<feature type="non-terminal residue" evidence="2">
    <location>
        <position position="78"/>
    </location>
</feature>
<evidence type="ECO:0000313" key="2">
    <source>
        <dbReference type="EMBL" id="VDN20586.1"/>
    </source>
</evidence>
<sequence>MDSVIDRASEARHLVTSMYAGFLAAGNTEVSAENTIDMSVEGQLERRTTVALANVSPEASERCSPVPSSPTDRPRASE</sequence>
<evidence type="ECO:0000313" key="3">
    <source>
        <dbReference type="Proteomes" id="UP000281553"/>
    </source>
</evidence>
<gene>
    <name evidence="2" type="ORF">DILT_LOCUS13652</name>
</gene>
<keyword evidence="3" id="KW-1185">Reference proteome</keyword>
<dbReference type="Proteomes" id="UP000281553">
    <property type="component" value="Unassembled WGS sequence"/>
</dbReference>
<organism evidence="2 3">
    <name type="scientific">Dibothriocephalus latus</name>
    <name type="common">Fish tapeworm</name>
    <name type="synonym">Diphyllobothrium latum</name>
    <dbReference type="NCBI Taxonomy" id="60516"/>
    <lineage>
        <taxon>Eukaryota</taxon>
        <taxon>Metazoa</taxon>
        <taxon>Spiralia</taxon>
        <taxon>Lophotrochozoa</taxon>
        <taxon>Platyhelminthes</taxon>
        <taxon>Cestoda</taxon>
        <taxon>Eucestoda</taxon>
        <taxon>Diphyllobothriidea</taxon>
        <taxon>Diphyllobothriidae</taxon>
        <taxon>Dibothriocephalus</taxon>
    </lineage>
</organism>
<dbReference type="EMBL" id="UYRU01071075">
    <property type="protein sequence ID" value="VDN20586.1"/>
    <property type="molecule type" value="Genomic_DNA"/>
</dbReference>
<reference evidence="2 3" key="1">
    <citation type="submission" date="2018-11" db="EMBL/GenBank/DDBJ databases">
        <authorList>
            <consortium name="Pathogen Informatics"/>
        </authorList>
    </citation>
    <scope>NUCLEOTIDE SEQUENCE [LARGE SCALE GENOMIC DNA]</scope>
</reference>
<name>A0A3P7PR12_DIBLA</name>
<dbReference type="AlphaFoldDB" id="A0A3P7PR12"/>
<accession>A0A3P7PR12</accession>